<dbReference type="Pfam" id="PF01370">
    <property type="entry name" value="Epimerase"/>
    <property type="match status" value="1"/>
</dbReference>
<dbReference type="Proteomes" id="UP000284657">
    <property type="component" value="Unassembled WGS sequence"/>
</dbReference>
<dbReference type="EMBL" id="MBAD02002299">
    <property type="protein sequence ID" value="RLN48514.1"/>
    <property type="molecule type" value="Genomic_DNA"/>
</dbReference>
<comment type="caution">
    <text evidence="3">The sequence shown here is derived from an EMBL/GenBank/DDBJ whole genome shotgun (WGS) entry which is preliminary data.</text>
</comment>
<dbReference type="Proteomes" id="UP000277300">
    <property type="component" value="Unassembled WGS sequence"/>
</dbReference>
<proteinExistence type="predicted"/>
<accession>A0A3F2S3R2</accession>
<dbReference type="SUPFAM" id="SSF51735">
    <property type="entry name" value="NAD(P)-binding Rossmann-fold domains"/>
    <property type="match status" value="1"/>
</dbReference>
<evidence type="ECO:0000313" key="3">
    <source>
        <dbReference type="EMBL" id="RLN69494.1"/>
    </source>
</evidence>
<dbReference type="Gene3D" id="3.40.50.720">
    <property type="entry name" value="NAD(P)-binding Rossmann-like Domain"/>
    <property type="match status" value="1"/>
</dbReference>
<feature type="domain" description="NAD-dependent epimerase/dehydratase" evidence="1">
    <location>
        <begin position="4"/>
        <end position="268"/>
    </location>
</feature>
<dbReference type="PANTHER" id="PTHR43242">
    <property type="entry name" value="NAD(P)-BINDING ROSSMANN-FOLD SUPERFAMILY PROTEIN"/>
    <property type="match status" value="1"/>
</dbReference>
<evidence type="ECO:0000313" key="5">
    <source>
        <dbReference type="Proteomes" id="UP000284657"/>
    </source>
</evidence>
<dbReference type="OrthoDB" id="6235964at2759"/>
<evidence type="ECO:0000313" key="2">
    <source>
        <dbReference type="EMBL" id="RLN48514.1"/>
    </source>
</evidence>
<dbReference type="InterPro" id="IPR001509">
    <property type="entry name" value="Epimerase_deHydtase"/>
</dbReference>
<sequence length="284" mass="31691">MARVLVLGGTSYVAQFLLQRLLQDKTLQVAGDNKDAIEEISAVACTIRCPPFAPLPDGFVTAESELAAETKARIVRVYWEVDIVDLEALRTCITHFRPTIVVNCTAISSAAICQKNPDKTRSINEPRSLVGLLETMPWRIRLVHFSTDFVYDGLQQRGESYEENAAVVSPLLSEYGASKVRFDQYLIEKKTAANLQVVILRIANVVGPPAPLLPDHSAPKFMQWLHHQLVTSDSTSEEQQTPLTLWYDEYRSYLYVHDLVMVTFKLLGIKFTAGTSLFNVGTSG</sequence>
<dbReference type="PANTHER" id="PTHR43242:SF1">
    <property type="entry name" value="NAD(P)-BINDING ROSSMANN-FOLD SUPERFAMILY PROTEIN"/>
    <property type="match status" value="1"/>
</dbReference>
<name>A0A3F2S3R2_9STRA</name>
<reference evidence="4 5" key="1">
    <citation type="submission" date="2018-07" db="EMBL/GenBank/DDBJ databases">
        <title>Genome sequencing of oomycete isolates from Chile give support for New Zealand origin for Phytophthora kernoviae and make available the first Nothophytophthora sp. genome.</title>
        <authorList>
            <person name="Studholme D.J."/>
            <person name="Sanfuentes E."/>
            <person name="Panda P."/>
            <person name="Hill R."/>
            <person name="Sambles C."/>
            <person name="Grant M."/>
            <person name="Williams N.M."/>
            <person name="Mcdougal R.L."/>
        </authorList>
    </citation>
    <scope>NUCLEOTIDE SEQUENCE [LARGE SCALE GENOMIC DNA]</scope>
    <source>
        <strain evidence="3">Chile6</strain>
        <strain evidence="2">Chile7</strain>
    </source>
</reference>
<dbReference type="EMBL" id="MBDO02000004">
    <property type="protein sequence ID" value="RLN69494.1"/>
    <property type="molecule type" value="Genomic_DNA"/>
</dbReference>
<gene>
    <name evidence="2" type="ORF">BBJ29_001765</name>
    <name evidence="3" type="ORF">BBP00_00000313</name>
</gene>
<protein>
    <recommendedName>
        <fullName evidence="1">NAD-dependent epimerase/dehydratase domain-containing protein</fullName>
    </recommendedName>
</protein>
<organism evidence="3 4">
    <name type="scientific">Phytophthora kernoviae</name>
    <dbReference type="NCBI Taxonomy" id="325452"/>
    <lineage>
        <taxon>Eukaryota</taxon>
        <taxon>Sar</taxon>
        <taxon>Stramenopiles</taxon>
        <taxon>Oomycota</taxon>
        <taxon>Peronosporomycetes</taxon>
        <taxon>Peronosporales</taxon>
        <taxon>Peronosporaceae</taxon>
        <taxon>Phytophthora</taxon>
    </lineage>
</organism>
<evidence type="ECO:0000313" key="4">
    <source>
        <dbReference type="Proteomes" id="UP000277300"/>
    </source>
</evidence>
<dbReference type="InterPro" id="IPR036291">
    <property type="entry name" value="NAD(P)-bd_dom_sf"/>
</dbReference>
<evidence type="ECO:0000259" key="1">
    <source>
        <dbReference type="Pfam" id="PF01370"/>
    </source>
</evidence>
<dbReference type="AlphaFoldDB" id="A0A3F2S3R2"/>
<dbReference type="CDD" id="cd08946">
    <property type="entry name" value="SDR_e"/>
    <property type="match status" value="1"/>
</dbReference>